<evidence type="ECO:0000256" key="5">
    <source>
        <dbReference type="ARBA" id="ARBA00023004"/>
    </source>
</evidence>
<dbReference type="EC" id="4.1.3.44" evidence="9"/>
<dbReference type="InterPro" id="IPR013785">
    <property type="entry name" value="Aldolase_TIM"/>
</dbReference>
<dbReference type="AlphaFoldDB" id="A0A2R7Y999"/>
<protein>
    <recommendedName>
        <fullName evidence="9">S-adenosyl-L-methionine-dependent tRNA 4-demethylwyosine synthase</fullName>
        <ecNumber evidence="9">4.1.3.44</ecNumber>
    </recommendedName>
    <alternativeName>
        <fullName evidence="9">tRNA wyosine derivatives biosynthesis protein Taw1</fullName>
    </alternativeName>
</protein>
<dbReference type="Pfam" id="PF08608">
    <property type="entry name" value="Wyosine_form"/>
    <property type="match status" value="1"/>
</dbReference>
<feature type="binding site" evidence="9">
    <location>
        <position position="8"/>
    </location>
    <ligand>
        <name>[4Fe-4S] cluster</name>
        <dbReference type="ChEBI" id="CHEBI:49883"/>
        <label>1</label>
    </ligand>
</feature>
<keyword evidence="9" id="KW-0963">Cytoplasm</keyword>
<accession>A0A2R7Y999</accession>
<dbReference type="InterPro" id="IPR058240">
    <property type="entry name" value="rSAM_sf"/>
</dbReference>
<dbReference type="InterPro" id="IPR007197">
    <property type="entry name" value="rSAM"/>
</dbReference>
<feature type="binding site" evidence="9">
    <location>
        <position position="21"/>
    </location>
    <ligand>
        <name>[4Fe-4S] cluster</name>
        <dbReference type="ChEBI" id="CHEBI:49883"/>
        <label>1</label>
    </ligand>
</feature>
<dbReference type="Pfam" id="PF04055">
    <property type="entry name" value="Radical_SAM"/>
    <property type="match status" value="1"/>
</dbReference>
<dbReference type="GO" id="GO:0008033">
    <property type="term" value="P:tRNA processing"/>
    <property type="evidence" value="ECO:0007669"/>
    <property type="project" value="UniProtKB-UniRule"/>
</dbReference>
<dbReference type="SFLD" id="SFLDS00029">
    <property type="entry name" value="Radical_SAM"/>
    <property type="match status" value="1"/>
</dbReference>
<dbReference type="Gene3D" id="3.20.20.70">
    <property type="entry name" value="Aldolase class I"/>
    <property type="match status" value="1"/>
</dbReference>
<feature type="domain" description="Radical SAM core" evidence="10">
    <location>
        <begin position="27"/>
        <end position="279"/>
    </location>
</feature>
<evidence type="ECO:0000256" key="9">
    <source>
        <dbReference type="HAMAP-Rule" id="MF_01921"/>
    </source>
</evidence>
<sequence length="323" mass="36904">MHSAVKKCLWVHNALTQGRYCYKCKFYGIESHRCIQFTPSTLWCWNACLHCWRVRPQDMGLRDEDLMKLPYVDDPSVLADQAIEEHRRTVSGYRNVAPKELWLEAMDPKHVAISLTGEPTLYPRLGELIREFHKRGLTTFLVTRGIRPEVLASLEEEPTQLYISLEAWNKDMYTYFNKPLVSKGWEKTVKTLEMLPSFSSPTVIRITLVKGFNMSDKDVEGFAKLIDLASPTYVEPKAYMHVGGSTGRLSRENMPSMQEVMNFAYKLAEATGYKLASYSRPSRVALLTKLSGPVIRYGKGCPKAWETEDVGDEFSGEYGAEEF</sequence>
<evidence type="ECO:0000256" key="8">
    <source>
        <dbReference type="ARBA" id="ARBA00049466"/>
    </source>
</evidence>
<evidence type="ECO:0000256" key="3">
    <source>
        <dbReference type="ARBA" id="ARBA00022694"/>
    </source>
</evidence>
<evidence type="ECO:0000256" key="4">
    <source>
        <dbReference type="ARBA" id="ARBA00022723"/>
    </source>
</evidence>
<evidence type="ECO:0000313" key="12">
    <source>
        <dbReference type="Proteomes" id="UP000244093"/>
    </source>
</evidence>
<dbReference type="GO" id="GO:0102521">
    <property type="term" value="F:tRNA-4-demethylwyosine synthase activity"/>
    <property type="evidence" value="ECO:0007669"/>
    <property type="project" value="UniProtKB-EC"/>
</dbReference>
<evidence type="ECO:0000256" key="2">
    <source>
        <dbReference type="ARBA" id="ARBA00022691"/>
    </source>
</evidence>
<keyword evidence="1 9" id="KW-0004">4Fe-4S</keyword>
<comment type="subunit">
    <text evidence="9">Monomer.</text>
</comment>
<dbReference type="SFLD" id="SFLDG01071">
    <property type="entry name" value="tRNA_wybutosine-synthesizing"/>
    <property type="match status" value="1"/>
</dbReference>
<keyword evidence="7 9" id="KW-0456">Lyase</keyword>
<comment type="function">
    <text evidence="9">Component of the wyosine derivatives biosynthesis pathway that catalyzes the condensation of N-methylguanine with 2 carbon atoms from pyruvate to form the tricyclic 4-demethylwyosine (imG-14) on guanosine-37 of tRNA(Phe).</text>
</comment>
<gene>
    <name evidence="9" type="primary">taw1</name>
    <name evidence="11" type="ORF">B7O98_00600</name>
</gene>
<dbReference type="GO" id="GO:0051539">
    <property type="term" value="F:4 iron, 4 sulfur cluster binding"/>
    <property type="evidence" value="ECO:0007669"/>
    <property type="project" value="UniProtKB-UniRule"/>
</dbReference>
<dbReference type="SUPFAM" id="SSF102114">
    <property type="entry name" value="Radical SAM enzymes"/>
    <property type="match status" value="1"/>
</dbReference>
<dbReference type="PANTHER" id="PTHR13930">
    <property type="entry name" value="S-ADENOSYL-L-METHIONINE-DEPENDENT TRNA 4-DEMETHYLWYOSINE SYNTHASE"/>
    <property type="match status" value="1"/>
</dbReference>
<dbReference type="SFLD" id="SFLDF00284">
    <property type="entry name" value="tRNA_wybutosine-synthesizing"/>
    <property type="match status" value="1"/>
</dbReference>
<dbReference type="PROSITE" id="PS51918">
    <property type="entry name" value="RADICAL_SAM"/>
    <property type="match status" value="1"/>
</dbReference>
<dbReference type="GO" id="GO:0046872">
    <property type="term" value="F:metal ion binding"/>
    <property type="evidence" value="ECO:0007669"/>
    <property type="project" value="UniProtKB-KW"/>
</dbReference>
<name>A0A2R7Y999_9CREN</name>
<comment type="catalytic activity">
    <reaction evidence="8 9">
        <text>N(1)-methylguanosine(37) in tRNA(Phe) + pyruvate + S-adenosyl-L-methionine = 4-demethylwyosine(37) in tRNA(Phe) + 5'-deoxyadenosine + L-methionine + CO2 + H2O</text>
        <dbReference type="Rhea" id="RHEA:36347"/>
        <dbReference type="Rhea" id="RHEA-COMP:10164"/>
        <dbReference type="Rhea" id="RHEA-COMP:10165"/>
        <dbReference type="ChEBI" id="CHEBI:15361"/>
        <dbReference type="ChEBI" id="CHEBI:15377"/>
        <dbReference type="ChEBI" id="CHEBI:16526"/>
        <dbReference type="ChEBI" id="CHEBI:17319"/>
        <dbReference type="ChEBI" id="CHEBI:57844"/>
        <dbReference type="ChEBI" id="CHEBI:59789"/>
        <dbReference type="ChEBI" id="CHEBI:64315"/>
        <dbReference type="ChEBI" id="CHEBI:73542"/>
        <dbReference type="EC" id="4.1.3.44"/>
    </reaction>
</comment>
<evidence type="ECO:0000259" key="10">
    <source>
        <dbReference type="PROSITE" id="PS51918"/>
    </source>
</evidence>
<dbReference type="InterPro" id="IPR034556">
    <property type="entry name" value="tRNA_wybutosine-synthase"/>
</dbReference>
<feature type="binding site" evidence="9">
    <location>
        <position position="48"/>
    </location>
    <ligand>
        <name>[4Fe-4S] cluster</name>
        <dbReference type="ChEBI" id="CHEBI:49883"/>
        <label>2</label>
        <note>4Fe-4S-S-AdoMet</note>
    </ligand>
</feature>
<evidence type="ECO:0000256" key="1">
    <source>
        <dbReference type="ARBA" id="ARBA00022485"/>
    </source>
</evidence>
<keyword evidence="4 9" id="KW-0479">Metal-binding</keyword>
<keyword evidence="5 9" id="KW-0408">Iron</keyword>
<dbReference type="InterPro" id="IPR013917">
    <property type="entry name" value="tRNA_wybutosine-synth"/>
</dbReference>
<dbReference type="GO" id="GO:0005737">
    <property type="term" value="C:cytoplasm"/>
    <property type="evidence" value="ECO:0007669"/>
    <property type="project" value="UniProtKB-SubCell"/>
</dbReference>
<evidence type="ECO:0000313" key="11">
    <source>
        <dbReference type="EMBL" id="PUA34056.1"/>
    </source>
</evidence>
<evidence type="ECO:0000256" key="7">
    <source>
        <dbReference type="ARBA" id="ARBA00023239"/>
    </source>
</evidence>
<feature type="binding site" evidence="9">
    <location>
        <position position="34"/>
    </location>
    <ligand>
        <name>[4Fe-4S] cluster</name>
        <dbReference type="ChEBI" id="CHEBI:49883"/>
        <label>1</label>
    </ligand>
</feature>
<dbReference type="PANTHER" id="PTHR13930:SF0">
    <property type="entry name" value="S-ADENOSYL-L-METHIONINE-DEPENDENT TRNA 4-DEMETHYLWYOSINE SYNTHASE TYW1-RELATED"/>
    <property type="match status" value="1"/>
</dbReference>
<comment type="similarity">
    <text evidence="9">Belongs to the TYW1 family.</text>
</comment>
<keyword evidence="3 9" id="KW-0819">tRNA processing</keyword>
<keyword evidence="6 9" id="KW-0411">Iron-sulfur</keyword>
<dbReference type="HAMAP" id="MF_01921">
    <property type="entry name" value="TYW1_archaea"/>
    <property type="match status" value="1"/>
</dbReference>
<organism evidence="11 12">
    <name type="scientific">Zestosphaera tikiterensis</name>
    <dbReference type="NCBI Taxonomy" id="1973259"/>
    <lineage>
        <taxon>Archaea</taxon>
        <taxon>Thermoproteota</taxon>
        <taxon>Thermoprotei</taxon>
        <taxon>Desulfurococcales</taxon>
        <taxon>Desulfurococcaceae</taxon>
        <taxon>Zestosphaera</taxon>
    </lineage>
</organism>
<proteinExistence type="inferred from homology"/>
<comment type="cofactor">
    <cofactor evidence="9">
        <name>[4Fe-4S] cluster</name>
        <dbReference type="ChEBI" id="CHEBI:49883"/>
    </cofactor>
    <text evidence="9">Binds 2 [4Fe-4S] clusters. Binds 1 [4Fe-4S] cluster coordinated with 3 cysteines and an exchangeable S-adenosyl-L-methionine.</text>
</comment>
<comment type="subcellular location">
    <subcellularLocation>
        <location evidence="9">Cytoplasm</location>
    </subcellularLocation>
</comment>
<keyword evidence="2 9" id="KW-0949">S-adenosyl-L-methionine</keyword>
<reference evidence="11 12" key="1">
    <citation type="journal article" date="2018" name="Syst. Appl. Microbiol.">
        <title>A new symbiotic nanoarchaeote (Candidatus Nanoclepta minutus) and its host (Zestosphaera tikiterensis gen. nov., sp. nov.) from a New Zealand hot spring.</title>
        <authorList>
            <person name="St John E."/>
            <person name="Liu Y."/>
            <person name="Podar M."/>
            <person name="Stott M.B."/>
            <person name="Meneghin J."/>
            <person name="Chen Z."/>
            <person name="Lagutin K."/>
            <person name="Mitchell K."/>
            <person name="Reysenbach A.L."/>
        </authorList>
    </citation>
    <scope>NUCLEOTIDE SEQUENCE [LARGE SCALE GENOMIC DNA]</scope>
    <source>
        <strain evidence="11">NZ3</strain>
    </source>
</reference>
<comment type="caution">
    <text evidence="11">The sequence shown here is derived from an EMBL/GenBank/DDBJ whole genome shotgun (WGS) entry which is preliminary data.</text>
</comment>
<feature type="binding site" evidence="9">
    <location>
        <position position="44"/>
    </location>
    <ligand>
        <name>[4Fe-4S] cluster</name>
        <dbReference type="ChEBI" id="CHEBI:49883"/>
        <label>2</label>
        <note>4Fe-4S-S-AdoMet</note>
    </ligand>
</feature>
<dbReference type="InterPro" id="IPR023993">
    <property type="entry name" value="TYW1_archaea"/>
</dbReference>
<dbReference type="NCBIfam" id="TIGR03972">
    <property type="entry name" value="rSAM_TYW1"/>
    <property type="match status" value="1"/>
</dbReference>
<evidence type="ECO:0000256" key="6">
    <source>
        <dbReference type="ARBA" id="ARBA00023014"/>
    </source>
</evidence>
<dbReference type="CDD" id="cd01335">
    <property type="entry name" value="Radical_SAM"/>
    <property type="match status" value="1"/>
</dbReference>
<feature type="binding site" evidence="9">
    <location>
        <position position="51"/>
    </location>
    <ligand>
        <name>[4Fe-4S] cluster</name>
        <dbReference type="ChEBI" id="CHEBI:49883"/>
        <label>2</label>
        <note>4Fe-4S-S-AdoMet</note>
    </ligand>
</feature>
<dbReference type="Proteomes" id="UP000244093">
    <property type="component" value="Unassembled WGS sequence"/>
</dbReference>
<dbReference type="EMBL" id="NBVN01000001">
    <property type="protein sequence ID" value="PUA34056.1"/>
    <property type="molecule type" value="Genomic_DNA"/>
</dbReference>